<keyword evidence="1 4" id="KW-0479">Metal-binding</keyword>
<evidence type="ECO:0000256" key="1">
    <source>
        <dbReference type="ARBA" id="ARBA00022723"/>
    </source>
</evidence>
<dbReference type="GO" id="GO:0008270">
    <property type="term" value="F:zinc ion binding"/>
    <property type="evidence" value="ECO:0007669"/>
    <property type="project" value="UniProtKB-KW"/>
</dbReference>
<dbReference type="InterPro" id="IPR036855">
    <property type="entry name" value="Znf_CCCH_sf"/>
</dbReference>
<feature type="zinc finger region" description="C3H1-type" evidence="4">
    <location>
        <begin position="27"/>
        <end position="54"/>
    </location>
</feature>
<feature type="compositionally biased region" description="Low complexity" evidence="5">
    <location>
        <begin position="14"/>
        <end position="23"/>
    </location>
</feature>
<evidence type="ECO:0000256" key="2">
    <source>
        <dbReference type="ARBA" id="ARBA00022771"/>
    </source>
</evidence>
<feature type="compositionally biased region" description="Polar residues" evidence="5">
    <location>
        <begin position="334"/>
        <end position="343"/>
    </location>
</feature>
<evidence type="ECO:0000256" key="5">
    <source>
        <dbReference type="SAM" id="MobiDB-lite"/>
    </source>
</evidence>
<dbReference type="SMART" id="SM00356">
    <property type="entry name" value="ZnF_C3H1"/>
    <property type="match status" value="2"/>
</dbReference>
<dbReference type="Gene3D" id="4.10.1000.10">
    <property type="entry name" value="Zinc finger, CCCH-type"/>
    <property type="match status" value="1"/>
</dbReference>
<dbReference type="InterPro" id="IPR045072">
    <property type="entry name" value="MKRN-like"/>
</dbReference>
<feature type="compositionally biased region" description="Acidic residues" evidence="5">
    <location>
        <begin position="501"/>
        <end position="511"/>
    </location>
</feature>
<dbReference type="InterPro" id="IPR000571">
    <property type="entry name" value="Znf_CCCH"/>
</dbReference>
<keyword evidence="8" id="KW-1185">Reference proteome</keyword>
<dbReference type="GO" id="GO:0061630">
    <property type="term" value="F:ubiquitin protein ligase activity"/>
    <property type="evidence" value="ECO:0007669"/>
    <property type="project" value="InterPro"/>
</dbReference>
<keyword evidence="2 4" id="KW-0863">Zinc-finger</keyword>
<feature type="compositionally biased region" description="Polar residues" evidence="5">
    <location>
        <begin position="220"/>
        <end position="231"/>
    </location>
</feature>
<name>A0A0D7B7E9_9AGAR</name>
<feature type="zinc finger region" description="C3H1-type" evidence="4">
    <location>
        <begin position="57"/>
        <end position="84"/>
    </location>
</feature>
<reference evidence="7 8" key="1">
    <citation type="journal article" date="2015" name="Fungal Genet. Biol.">
        <title>Evolution of novel wood decay mechanisms in Agaricales revealed by the genome sequences of Fistulina hepatica and Cylindrobasidium torrendii.</title>
        <authorList>
            <person name="Floudas D."/>
            <person name="Held B.W."/>
            <person name="Riley R."/>
            <person name="Nagy L.G."/>
            <person name="Koehler G."/>
            <person name="Ransdell A.S."/>
            <person name="Younus H."/>
            <person name="Chow J."/>
            <person name="Chiniquy J."/>
            <person name="Lipzen A."/>
            <person name="Tritt A."/>
            <person name="Sun H."/>
            <person name="Haridas S."/>
            <person name="LaButti K."/>
            <person name="Ohm R.A."/>
            <person name="Kues U."/>
            <person name="Blanchette R.A."/>
            <person name="Grigoriev I.V."/>
            <person name="Minto R.E."/>
            <person name="Hibbett D.S."/>
        </authorList>
    </citation>
    <scope>NUCLEOTIDE SEQUENCE [LARGE SCALE GENOMIC DNA]</scope>
    <source>
        <strain evidence="7 8">FP15055 ss-10</strain>
    </source>
</reference>
<feature type="region of interest" description="Disordered" evidence="5">
    <location>
        <begin position="463"/>
        <end position="511"/>
    </location>
</feature>
<dbReference type="AlphaFoldDB" id="A0A0D7B7E9"/>
<accession>A0A0D7B7E9</accession>
<organism evidence="7 8">
    <name type="scientific">Cylindrobasidium torrendii FP15055 ss-10</name>
    <dbReference type="NCBI Taxonomy" id="1314674"/>
    <lineage>
        <taxon>Eukaryota</taxon>
        <taxon>Fungi</taxon>
        <taxon>Dikarya</taxon>
        <taxon>Basidiomycota</taxon>
        <taxon>Agaricomycotina</taxon>
        <taxon>Agaricomycetes</taxon>
        <taxon>Agaricomycetidae</taxon>
        <taxon>Agaricales</taxon>
        <taxon>Marasmiineae</taxon>
        <taxon>Physalacriaceae</taxon>
        <taxon>Cylindrobasidium</taxon>
    </lineage>
</organism>
<keyword evidence="3 4" id="KW-0862">Zinc</keyword>
<sequence length="511" mass="53319">MSDDTSNAGKGKKPVGPGPNSSGKAKDLSHVPCKFYKVGGCTAGAACPFSHTGTANTGEKDTCAWYVKGNCKFGHKCALAHVLPGQPITMDRKNKRAAMQTTGGKAREREGGDRKRGGGGSGGGSKRPPMPMSLLGKASASPSAPAPALKDTDFVTGKSKSGLSQELERDEKDEAPKERTFADAVREKEEAAKKHAETKAKVDEKPTIPAEPPMLEKRSSSSALPTSTPRISASPLHPDFGPIGSPPRTTGFPVGGSVPASRHFQAPEKEESPEMFIPSSLSELLTADELARRMSRSVPAPSLISSPPPPKQTAPLPPPLHHHSSSGISVSLSPNQGIWSSPPASAYRNLAPSNASAAFLSFPPPPPRPAGLESRHLSGVEHLDDTQHDPYGGAGMSLPQGLAAGLSRIHARPADPGLGLSFARSPNNKTREWGASSYGTGVGSFGASPIPASLLGNRGFAAPRDVGGWGEPQQQQTDAPLPHLSANRDRFMDRAPKTGDAGDDDLFILDG</sequence>
<dbReference type="PANTHER" id="PTHR11224:SF10">
    <property type="entry name" value="IP09428P-RELATED"/>
    <property type="match status" value="1"/>
</dbReference>
<dbReference type="PROSITE" id="PS50103">
    <property type="entry name" value="ZF_C3H1"/>
    <property type="match status" value="2"/>
</dbReference>
<protein>
    <recommendedName>
        <fullName evidence="6">C3H1-type domain-containing protein</fullName>
    </recommendedName>
</protein>
<dbReference type="OrthoDB" id="411372at2759"/>
<feature type="domain" description="C3H1-type" evidence="6">
    <location>
        <begin position="57"/>
        <end position="84"/>
    </location>
</feature>
<dbReference type="SUPFAM" id="SSF90229">
    <property type="entry name" value="CCCH zinc finger"/>
    <property type="match status" value="1"/>
</dbReference>
<feature type="compositionally biased region" description="Basic and acidic residues" evidence="5">
    <location>
        <begin position="166"/>
        <end position="206"/>
    </location>
</feature>
<evidence type="ECO:0000313" key="7">
    <source>
        <dbReference type="EMBL" id="KIY65456.1"/>
    </source>
</evidence>
<dbReference type="EMBL" id="KN880589">
    <property type="protein sequence ID" value="KIY65456.1"/>
    <property type="molecule type" value="Genomic_DNA"/>
</dbReference>
<dbReference type="STRING" id="1314674.A0A0D7B7E9"/>
<evidence type="ECO:0000256" key="3">
    <source>
        <dbReference type="ARBA" id="ARBA00022833"/>
    </source>
</evidence>
<feature type="compositionally biased region" description="Low complexity" evidence="5">
    <location>
        <begin position="138"/>
        <end position="148"/>
    </location>
</feature>
<feature type="domain" description="C3H1-type" evidence="6">
    <location>
        <begin position="27"/>
        <end position="54"/>
    </location>
</feature>
<feature type="compositionally biased region" description="Basic and acidic residues" evidence="5">
    <location>
        <begin position="486"/>
        <end position="497"/>
    </location>
</feature>
<dbReference type="GO" id="GO:0000209">
    <property type="term" value="P:protein polyubiquitination"/>
    <property type="evidence" value="ECO:0007669"/>
    <property type="project" value="InterPro"/>
</dbReference>
<dbReference type="Proteomes" id="UP000054007">
    <property type="component" value="Unassembled WGS sequence"/>
</dbReference>
<dbReference type="PANTHER" id="PTHR11224">
    <property type="entry name" value="MAKORIN-RELATED"/>
    <property type="match status" value="1"/>
</dbReference>
<feature type="region of interest" description="Disordered" evidence="5">
    <location>
        <begin position="292"/>
        <end position="347"/>
    </location>
</feature>
<proteinExistence type="predicted"/>
<evidence type="ECO:0000313" key="8">
    <source>
        <dbReference type="Proteomes" id="UP000054007"/>
    </source>
</evidence>
<feature type="compositionally biased region" description="Pro residues" evidence="5">
    <location>
        <begin position="306"/>
        <end position="319"/>
    </location>
</feature>
<feature type="region of interest" description="Disordered" evidence="5">
    <location>
        <begin position="90"/>
        <end position="280"/>
    </location>
</feature>
<evidence type="ECO:0000256" key="4">
    <source>
        <dbReference type="PROSITE-ProRule" id="PRU00723"/>
    </source>
</evidence>
<feature type="compositionally biased region" description="Basic and acidic residues" evidence="5">
    <location>
        <begin position="105"/>
        <end position="116"/>
    </location>
</feature>
<evidence type="ECO:0000259" key="6">
    <source>
        <dbReference type="PROSITE" id="PS50103"/>
    </source>
</evidence>
<gene>
    <name evidence="7" type="ORF">CYLTODRAFT_424313</name>
</gene>
<feature type="region of interest" description="Disordered" evidence="5">
    <location>
        <begin position="1"/>
        <end position="26"/>
    </location>
</feature>